<keyword evidence="1" id="KW-1133">Transmembrane helix</keyword>
<dbReference type="EMBL" id="AWSQ01000001">
    <property type="protein sequence ID" value="KFX70463.1"/>
    <property type="molecule type" value="Genomic_DNA"/>
</dbReference>
<accession>A0A0A1YND7</accession>
<organism evidence="2 3">
    <name type="scientific">Pseudomonas taeanensis MS-3</name>
    <dbReference type="NCBI Taxonomy" id="1395571"/>
    <lineage>
        <taxon>Bacteria</taxon>
        <taxon>Pseudomonadati</taxon>
        <taxon>Pseudomonadota</taxon>
        <taxon>Gammaproteobacteria</taxon>
        <taxon>Pseudomonadales</taxon>
        <taxon>Pseudomonadaceae</taxon>
        <taxon>Pseudomonas</taxon>
    </lineage>
</organism>
<keyword evidence="1" id="KW-0472">Membrane</keyword>
<keyword evidence="3" id="KW-1185">Reference proteome</keyword>
<feature type="transmembrane region" description="Helical" evidence="1">
    <location>
        <begin position="7"/>
        <end position="31"/>
    </location>
</feature>
<proteinExistence type="predicted"/>
<evidence type="ECO:0000313" key="3">
    <source>
        <dbReference type="Proteomes" id="UP000030063"/>
    </source>
</evidence>
<reference evidence="2 3" key="1">
    <citation type="journal article" date="2014" name="Genome Announc.">
        <title>Draft Genome Sequence of Petroleum Oil-Degrading Marine Bacterium Pseudomonas taeanensis Strain MS-3, Isolated from a Crude Oil-Contaminated Seashore.</title>
        <authorList>
            <person name="Lee S.Y."/>
            <person name="Kim S.H."/>
            <person name="Lee D.G."/>
            <person name="Shin S."/>
            <person name="Yun S.H."/>
            <person name="Choi C.W."/>
            <person name="Chung Y.H."/>
            <person name="Choi J.S."/>
            <person name="Kahng H.Y."/>
            <person name="Kim S.I."/>
        </authorList>
    </citation>
    <scope>NUCLEOTIDE SEQUENCE [LARGE SCALE GENOMIC DNA]</scope>
    <source>
        <strain evidence="2 3">MS-3</strain>
    </source>
</reference>
<gene>
    <name evidence="2" type="ORF">TMS3_0100525</name>
</gene>
<dbReference type="Proteomes" id="UP000030063">
    <property type="component" value="Unassembled WGS sequence"/>
</dbReference>
<dbReference type="OrthoDB" id="6981543at2"/>
<feature type="transmembrane region" description="Helical" evidence="1">
    <location>
        <begin position="75"/>
        <end position="97"/>
    </location>
</feature>
<comment type="caution">
    <text evidence="2">The sequence shown here is derived from an EMBL/GenBank/DDBJ whole genome shotgun (WGS) entry which is preliminary data.</text>
</comment>
<sequence>MRVLLRFGACFALGLVVAVLALIALMFFGLFDVIDGLLLSGKPLAHLSLILLPEPFWVALSGLADAAQSAALHSFLSLCAGLGQCALLLAAGFYRLWYRR</sequence>
<keyword evidence="1" id="KW-0812">Transmembrane</keyword>
<evidence type="ECO:0000256" key="1">
    <source>
        <dbReference type="SAM" id="Phobius"/>
    </source>
</evidence>
<dbReference type="RefSeq" id="WP_025163276.1">
    <property type="nucleotide sequence ID" value="NZ_AWSQ01000001.1"/>
</dbReference>
<name>A0A0A1YND7_9PSED</name>
<dbReference type="AlphaFoldDB" id="A0A0A1YND7"/>
<protein>
    <submittedName>
        <fullName evidence="2">Uncharacterized protein</fullName>
    </submittedName>
</protein>
<evidence type="ECO:0000313" key="2">
    <source>
        <dbReference type="EMBL" id="KFX70463.1"/>
    </source>
</evidence>